<feature type="region of interest" description="Disordered" evidence="1">
    <location>
        <begin position="253"/>
        <end position="359"/>
    </location>
</feature>
<feature type="compositionally biased region" description="Low complexity" evidence="1">
    <location>
        <begin position="313"/>
        <end position="338"/>
    </location>
</feature>
<evidence type="ECO:0000313" key="4">
    <source>
        <dbReference type="Proteomes" id="UP001500689"/>
    </source>
</evidence>
<dbReference type="EMBL" id="BAAAZN010000005">
    <property type="protein sequence ID" value="GAA3542647.1"/>
    <property type="molecule type" value="Genomic_DNA"/>
</dbReference>
<proteinExistence type="predicted"/>
<dbReference type="Proteomes" id="UP001500689">
    <property type="component" value="Unassembled WGS sequence"/>
</dbReference>
<evidence type="ECO:0000256" key="1">
    <source>
        <dbReference type="SAM" id="MobiDB-lite"/>
    </source>
</evidence>
<evidence type="ECO:0000313" key="3">
    <source>
        <dbReference type="EMBL" id="GAA3542647.1"/>
    </source>
</evidence>
<feature type="domain" description="DUF6923" evidence="2">
    <location>
        <begin position="60"/>
        <end position="272"/>
    </location>
</feature>
<dbReference type="RefSeq" id="WP_344859527.1">
    <property type="nucleotide sequence ID" value="NZ_BAAAZN010000005.1"/>
</dbReference>
<name>A0ABP6VYK8_9PSEU</name>
<evidence type="ECO:0000259" key="2">
    <source>
        <dbReference type="Pfam" id="PF21959"/>
    </source>
</evidence>
<gene>
    <name evidence="3" type="ORF">GCM10022222_27910</name>
</gene>
<dbReference type="PRINTS" id="PR01217">
    <property type="entry name" value="PRICHEXTENSN"/>
</dbReference>
<dbReference type="SUPFAM" id="SSF63825">
    <property type="entry name" value="YWTD domain"/>
    <property type="match status" value="1"/>
</dbReference>
<sequence>MRLVVVAAVAGLLVMSGLPGPPGRRSAAAPASCSVLQVESVGRQASALVRLSLPSGARRPLGTSRFALNAIAYSAGQNVTYGVADGSFPDGSHAVRIDANGRVRDLGAVGRRGHHGGWSWVTGATGGAISGSSWYLLRANSLYTVDIDPHSPDYLTASGPRLLHPWLPASGVDDFAYDPSDGLLYGVSVSPAGRGSVVTLDPATGQVHAVRGRRFPMASAYGSVVFGPDHALYATANRIGYRSVTYRLPAGGQPAEVSTGPALTASDGAGCLTTSRPTPPPTPSPTPTPPRPSSPSPSPVPPLPSSTHPSPPSSASSPAPLPSSKPAASEPSPSSSSPKLRRAAEKRAADKDERVEKQRRWGLAVVLTVVGAGAVAARLRRAR</sequence>
<accession>A0ABP6VYK8</accession>
<protein>
    <recommendedName>
        <fullName evidence="2">DUF6923 domain-containing protein</fullName>
    </recommendedName>
</protein>
<keyword evidence="4" id="KW-1185">Reference proteome</keyword>
<dbReference type="Pfam" id="PF21959">
    <property type="entry name" value="DUF6923"/>
    <property type="match status" value="1"/>
</dbReference>
<dbReference type="InterPro" id="IPR054215">
    <property type="entry name" value="DUF6923"/>
</dbReference>
<organism evidence="3 4">
    <name type="scientific">Amycolatopsis ultiminotia</name>
    <dbReference type="NCBI Taxonomy" id="543629"/>
    <lineage>
        <taxon>Bacteria</taxon>
        <taxon>Bacillati</taxon>
        <taxon>Actinomycetota</taxon>
        <taxon>Actinomycetes</taxon>
        <taxon>Pseudonocardiales</taxon>
        <taxon>Pseudonocardiaceae</taxon>
        <taxon>Amycolatopsis</taxon>
    </lineage>
</organism>
<feature type="compositionally biased region" description="Basic and acidic residues" evidence="1">
    <location>
        <begin position="342"/>
        <end position="359"/>
    </location>
</feature>
<reference evidence="4" key="1">
    <citation type="journal article" date="2019" name="Int. J. Syst. Evol. Microbiol.">
        <title>The Global Catalogue of Microorganisms (GCM) 10K type strain sequencing project: providing services to taxonomists for standard genome sequencing and annotation.</title>
        <authorList>
            <consortium name="The Broad Institute Genomics Platform"/>
            <consortium name="The Broad Institute Genome Sequencing Center for Infectious Disease"/>
            <person name="Wu L."/>
            <person name="Ma J."/>
        </authorList>
    </citation>
    <scope>NUCLEOTIDE SEQUENCE [LARGE SCALE GENOMIC DNA]</scope>
    <source>
        <strain evidence="4">JCM 16898</strain>
    </source>
</reference>
<comment type="caution">
    <text evidence="3">The sequence shown here is derived from an EMBL/GenBank/DDBJ whole genome shotgun (WGS) entry which is preliminary data.</text>
</comment>
<feature type="compositionally biased region" description="Pro residues" evidence="1">
    <location>
        <begin position="277"/>
        <end position="312"/>
    </location>
</feature>